<sequence length="57" mass="6501">MNVKNNAEAIVIFLNKTKEKKSSFFSAAGSWKDVDTNALKRKIYKNRKISNRGVVKL</sequence>
<proteinExistence type="predicted"/>
<accession>A0A8J7YXM9</accession>
<organism evidence="1 3">
    <name type="scientific">Candidatus Altarchaeum hamiconexum</name>
    <dbReference type="NCBI Taxonomy" id="1803513"/>
    <lineage>
        <taxon>Archaea</taxon>
        <taxon>Candidatus Altarchaeota</taxon>
        <taxon>Candidatus Altiarchaeia</taxon>
        <taxon>Candidatus Altarchaeales</taxon>
        <taxon>Candidatus Altarchaeaceae</taxon>
        <taxon>Candidatus Altarchaeum</taxon>
    </lineage>
</organism>
<name>A0A8J7YXM9_9ARCH</name>
<comment type="caution">
    <text evidence="1">The sequence shown here is derived from an EMBL/GenBank/DDBJ whole genome shotgun (WGS) entry which is preliminary data.</text>
</comment>
<evidence type="ECO:0000313" key="3">
    <source>
        <dbReference type="Proteomes" id="UP000768163"/>
    </source>
</evidence>
<evidence type="ECO:0000313" key="1">
    <source>
        <dbReference type="EMBL" id="NCN65423.1"/>
    </source>
</evidence>
<dbReference type="EMBL" id="JAACQH010000034">
    <property type="protein sequence ID" value="NCS91172.1"/>
    <property type="molecule type" value="Genomic_DNA"/>
</dbReference>
<gene>
    <name evidence="2" type="ORF">GW779_01950</name>
    <name evidence="1" type="ORF">GW910_05120</name>
</gene>
<protein>
    <submittedName>
        <fullName evidence="1">Uncharacterized protein</fullName>
    </submittedName>
</protein>
<dbReference type="EMBL" id="JAACVF010000140">
    <property type="protein sequence ID" value="NCN65423.1"/>
    <property type="molecule type" value="Genomic_DNA"/>
</dbReference>
<dbReference type="Proteomes" id="UP000768163">
    <property type="component" value="Unassembled WGS sequence"/>
</dbReference>
<reference evidence="1" key="1">
    <citation type="submission" date="2019-11" db="EMBL/GenBank/DDBJ databases">
        <title>Lipid analysis of CO2-rich subsurface aquifers suggests an autotrophy-based deep biosphere with lysolipids enriched in CPR bacteria.</title>
        <authorList>
            <person name="Probst A.J."/>
            <person name="Elling F.J."/>
            <person name="Castelle C.J."/>
            <person name="Zhu Q."/>
            <person name="Elvert M."/>
            <person name="Birarda G."/>
            <person name="Holman H.-Y."/>
            <person name="Lane K.R."/>
            <person name="Ladd B."/>
            <person name="Ryan M.C."/>
            <person name="Woyke T."/>
            <person name="Hinrichs K.-U."/>
            <person name="Banfield J.F."/>
        </authorList>
    </citation>
    <scope>NUCLEOTIDE SEQUENCE</scope>
    <source>
        <strain evidence="1">CG_2015-01_33_1645</strain>
        <strain evidence="2">CG_2015-04_33_537</strain>
    </source>
</reference>
<dbReference type="AlphaFoldDB" id="A0A8J7YXM9"/>
<dbReference type="Proteomes" id="UP000738826">
    <property type="component" value="Unassembled WGS sequence"/>
</dbReference>
<evidence type="ECO:0000313" key="2">
    <source>
        <dbReference type="EMBL" id="NCS91172.1"/>
    </source>
</evidence>